<dbReference type="Gene3D" id="1.20.1070.10">
    <property type="entry name" value="Rhodopsin 7-helix transmembrane proteins"/>
    <property type="match status" value="2"/>
</dbReference>
<evidence type="ECO:0000313" key="13">
    <source>
        <dbReference type="EMBL" id="GFS24047.1"/>
    </source>
</evidence>
<dbReference type="EMBL" id="BMAT01010315">
    <property type="protein sequence ID" value="GFS24047.1"/>
    <property type="molecule type" value="Genomic_DNA"/>
</dbReference>
<feature type="compositionally biased region" description="Polar residues" evidence="10">
    <location>
        <begin position="519"/>
        <end position="528"/>
    </location>
</feature>
<feature type="compositionally biased region" description="Low complexity" evidence="10">
    <location>
        <begin position="554"/>
        <end position="565"/>
    </location>
</feature>
<feature type="compositionally biased region" description="Acidic residues" evidence="10">
    <location>
        <begin position="861"/>
        <end position="881"/>
    </location>
</feature>
<feature type="compositionally biased region" description="Basic residues" evidence="10">
    <location>
        <begin position="589"/>
        <end position="602"/>
    </location>
</feature>
<feature type="region of interest" description="Disordered" evidence="10">
    <location>
        <begin position="362"/>
        <end position="392"/>
    </location>
</feature>
<feature type="compositionally biased region" description="Polar residues" evidence="10">
    <location>
        <begin position="1170"/>
        <end position="1187"/>
    </location>
</feature>
<keyword evidence="8 9" id="KW-0807">Transducer</keyword>
<dbReference type="GO" id="GO:0007187">
    <property type="term" value="P:G protein-coupled receptor signaling pathway, coupled to cyclic nucleotide second messenger"/>
    <property type="evidence" value="ECO:0007669"/>
    <property type="project" value="TreeGrafter"/>
</dbReference>
<feature type="region of interest" description="Disordered" evidence="10">
    <location>
        <begin position="311"/>
        <end position="342"/>
    </location>
</feature>
<evidence type="ECO:0000256" key="2">
    <source>
        <dbReference type="ARBA" id="ARBA00022475"/>
    </source>
</evidence>
<sequence>MSPKMCVLWVASDVLMCSASIWHMCTMSMDRYFTLNYPMRYGRNKTRRMVAGKIFFVWAVSVSIALPICIYGFVDSSIVYNDGACVPVLKNFIIWGSIFAFYIPLLIMLVTYILTIRILWRNEHRMQQIDRSDFKPRLAQLTAQCTGFAIPKFVSSMKKPTRAGGKSVGAGHLPSSHHGQSQSNPSLVMYATGNHRRYNYLPFLKKYSSQPKVGISVSFNKESQFMCHSGRGDPFQNQNSRLDRSERTLANSQDRLSANDISGSFGIKYLRPPSSLTHSGMSTSPLSSQSTLTSPLHSPYACDEYDDICGKDDENTGRQSRGSTHLKSPASPSCRSLSSPLSFNGYDKSLQRRLQRRQLYLSQQKQSHQLKHGTPREQQELEPIQNQEDPHHTTLLQQQHLEIRDKGQVSGGSSCTHSSSGRNDCVNQPHSGNMEIHQCKFGTSQSIDASGCLECNNDLFETEDFTPQPVCAKNVDSLPKDRTAFPSSISTPSISLFHHKCNHDAPDYTHSTQLCDSLQEQTSNNSSGKELPHTHPYSVSTKSALIRSTSELLQSSSTKPTSQSTKTKKTQPENGRNITSSYSPNSSGKTKRFSKRSKKNKKSFGSQKGRGSPDIDHFLCGSLNQGRPQQNEWFLQLPSQNLLRYQHTDRQTARLGGMTAAVSDTCVSHEQFSERRGKDNCGNEKAGFPSVSLGCRRPKLDYQSMEWDRRYFQIQEEMDRCLSGEITGSSGSERGHTTTFDLMTRDMACGGRDCSTDVLNIQGDCDVSQRSRSAPASPMSNKGHARLTIPLLSFTADEVCDNGTDDEEEDDVDGIERCVHNSDDIEDKKIGYSIPLKRKNPAEGLGKCVESGDSEEGHQGDDDDDSDDEDDDIEGEDENDTSDYSRLHNKFSLMLSTKDEFLQVENMPLYSSTDLLLAESNRLNKIEYQSKSLSGFENKAASNVVICLHPPSPKSSSTFLHSDSNTSCNYLVNRQDKSPALNQEIPLKDCSSTEFCSKALLKLSENKHVIEVSSSKPNVDIVCTCDDKVSLSVAHETKSDDSLSLQYNCNCCSCSQRSPNVINNKSSTSRTDRKVENQKSNNTKRSSMSDNGSEDRREHPQHTNIAGSTISNTAHYTTDTLLFPSESSYNGLGGEQVISSEGEITLEETDDTLDGEHNSNVFKLRRPKTGRSQPRYQKRQQASSRNADSVKAKSSCRKRPSFKKSFLQTHRGKAPDTGKFVGGKTKHVLSKKTASNERKASKVLGIIFMVFVTLWTPFFTVNVLSATCETCIQSVTDEMMALFLWMGYIASLANPIIYTMFNTAFRRTFIRILTCKMKRSCTSGGVYAGATRSTNDGGGTTGYNYMSYTTVLASERRNTMSALLRDESR</sequence>
<keyword evidence="4 11" id="KW-1133">Transmembrane helix</keyword>
<dbReference type="GO" id="GO:0030594">
    <property type="term" value="F:neurotransmitter receptor activity"/>
    <property type="evidence" value="ECO:0007669"/>
    <property type="project" value="TreeGrafter"/>
</dbReference>
<feature type="compositionally biased region" description="Polar residues" evidence="10">
    <location>
        <begin position="1102"/>
        <end position="1111"/>
    </location>
</feature>
<proteinExistence type="inferred from homology"/>
<dbReference type="PANTHER" id="PTHR24247:SF202">
    <property type="entry name" value="5-HYDROXYTRYPTAMINE RECEPTOR 1"/>
    <property type="match status" value="1"/>
</dbReference>
<feature type="domain" description="G-protein coupled receptors family 1 profile" evidence="12">
    <location>
        <begin position="1"/>
        <end position="141"/>
    </location>
</feature>
<feature type="compositionally biased region" description="Low complexity" evidence="10">
    <location>
        <begin position="282"/>
        <end position="297"/>
    </location>
</feature>
<accession>A0AAV4JML4</accession>
<evidence type="ECO:0000313" key="14">
    <source>
        <dbReference type="Proteomes" id="UP000762676"/>
    </source>
</evidence>
<protein>
    <submittedName>
        <fullName evidence="13">5-hydroxytryptamine receptor 2A</fullName>
    </submittedName>
</protein>
<dbReference type="SUPFAM" id="SSF81321">
    <property type="entry name" value="Family A G protein-coupled receptor-like"/>
    <property type="match status" value="2"/>
</dbReference>
<feature type="region of interest" description="Disordered" evidence="10">
    <location>
        <begin position="843"/>
        <end position="884"/>
    </location>
</feature>
<feature type="region of interest" description="Disordered" evidence="10">
    <location>
        <begin position="276"/>
        <end position="297"/>
    </location>
</feature>
<keyword evidence="7 9" id="KW-0675">Receptor</keyword>
<feature type="compositionally biased region" description="Acidic residues" evidence="10">
    <location>
        <begin position="800"/>
        <end position="813"/>
    </location>
</feature>
<evidence type="ECO:0000256" key="9">
    <source>
        <dbReference type="RuleBase" id="RU000688"/>
    </source>
</evidence>
<feature type="region of interest" description="Disordered" evidence="10">
    <location>
        <begin position="406"/>
        <end position="429"/>
    </location>
</feature>
<dbReference type="GO" id="GO:0007210">
    <property type="term" value="P:serotonin receptor signaling pathway"/>
    <property type="evidence" value="ECO:0007669"/>
    <property type="project" value="TreeGrafter"/>
</dbReference>
<feature type="region of interest" description="Disordered" evidence="10">
    <location>
        <begin position="1063"/>
        <end position="1111"/>
    </location>
</feature>
<comment type="similarity">
    <text evidence="9">Belongs to the G-protein coupled receptor 1 family.</text>
</comment>
<comment type="subcellular location">
    <subcellularLocation>
        <location evidence="1">Cell membrane</location>
        <topology evidence="1">Multi-pass membrane protein</topology>
    </subcellularLocation>
</comment>
<evidence type="ECO:0000256" key="11">
    <source>
        <dbReference type="SAM" id="Phobius"/>
    </source>
</evidence>
<keyword evidence="5 9" id="KW-0297">G-protein coupled receptor</keyword>
<feature type="compositionally biased region" description="Low complexity" evidence="10">
    <location>
        <begin position="411"/>
        <end position="421"/>
    </location>
</feature>
<evidence type="ECO:0000256" key="4">
    <source>
        <dbReference type="ARBA" id="ARBA00022989"/>
    </source>
</evidence>
<dbReference type="PROSITE" id="PS00237">
    <property type="entry name" value="G_PROTEIN_RECEP_F1_1"/>
    <property type="match status" value="1"/>
</dbReference>
<feature type="transmembrane region" description="Helical" evidence="11">
    <location>
        <begin position="50"/>
        <end position="73"/>
    </location>
</feature>
<feature type="compositionally biased region" description="Polar residues" evidence="10">
    <location>
        <begin position="177"/>
        <end position="186"/>
    </location>
</feature>
<feature type="region of interest" description="Disordered" evidence="10">
    <location>
        <begin position="549"/>
        <end position="617"/>
    </location>
</feature>
<dbReference type="GO" id="GO:0045202">
    <property type="term" value="C:synapse"/>
    <property type="evidence" value="ECO:0007669"/>
    <property type="project" value="GOC"/>
</dbReference>
<evidence type="ECO:0000256" key="1">
    <source>
        <dbReference type="ARBA" id="ARBA00004651"/>
    </source>
</evidence>
<dbReference type="Proteomes" id="UP000762676">
    <property type="component" value="Unassembled WGS sequence"/>
</dbReference>
<feature type="transmembrane region" description="Helical" evidence="11">
    <location>
        <begin position="1240"/>
        <end position="1259"/>
    </location>
</feature>
<organism evidence="13 14">
    <name type="scientific">Elysia marginata</name>
    <dbReference type="NCBI Taxonomy" id="1093978"/>
    <lineage>
        <taxon>Eukaryota</taxon>
        <taxon>Metazoa</taxon>
        <taxon>Spiralia</taxon>
        <taxon>Lophotrochozoa</taxon>
        <taxon>Mollusca</taxon>
        <taxon>Gastropoda</taxon>
        <taxon>Heterobranchia</taxon>
        <taxon>Euthyneura</taxon>
        <taxon>Panpulmonata</taxon>
        <taxon>Sacoglossa</taxon>
        <taxon>Placobranchoidea</taxon>
        <taxon>Plakobranchidae</taxon>
        <taxon>Elysia</taxon>
    </lineage>
</organism>
<feature type="compositionally biased region" description="Polar residues" evidence="10">
    <location>
        <begin position="1078"/>
        <end position="1091"/>
    </location>
</feature>
<feature type="compositionally biased region" description="Polar residues" evidence="10">
    <location>
        <begin position="317"/>
        <end position="326"/>
    </location>
</feature>
<keyword evidence="14" id="KW-1185">Reference proteome</keyword>
<gene>
    <name evidence="13" type="ORF">ElyMa_005148200</name>
</gene>
<dbReference type="PANTHER" id="PTHR24247">
    <property type="entry name" value="5-HYDROXYTRYPTAMINE RECEPTOR"/>
    <property type="match status" value="1"/>
</dbReference>
<feature type="compositionally biased region" description="Low complexity" evidence="10">
    <location>
        <begin position="328"/>
        <end position="342"/>
    </location>
</feature>
<dbReference type="InterPro" id="IPR000276">
    <property type="entry name" value="GPCR_Rhodpsn"/>
</dbReference>
<dbReference type="InterPro" id="IPR017452">
    <property type="entry name" value="GPCR_Rhodpsn_7TM"/>
</dbReference>
<dbReference type="GO" id="GO:0007268">
    <property type="term" value="P:chemical synaptic transmission"/>
    <property type="evidence" value="ECO:0007669"/>
    <property type="project" value="TreeGrafter"/>
</dbReference>
<dbReference type="GO" id="GO:0005886">
    <property type="term" value="C:plasma membrane"/>
    <property type="evidence" value="ECO:0007669"/>
    <property type="project" value="UniProtKB-SubCell"/>
</dbReference>
<feature type="transmembrane region" description="Helical" evidence="11">
    <location>
        <begin position="93"/>
        <end position="120"/>
    </location>
</feature>
<feature type="region of interest" description="Disordered" evidence="10">
    <location>
        <begin position="1148"/>
        <end position="1213"/>
    </location>
</feature>
<keyword evidence="3 9" id="KW-0812">Transmembrane</keyword>
<comment type="caution">
    <text evidence="13">The sequence shown here is derived from an EMBL/GenBank/DDBJ whole genome shotgun (WGS) entry which is preliminary data.</text>
</comment>
<evidence type="ECO:0000256" key="7">
    <source>
        <dbReference type="ARBA" id="ARBA00023170"/>
    </source>
</evidence>
<dbReference type="GO" id="GO:0004993">
    <property type="term" value="F:G protein-coupled serotonin receptor activity"/>
    <property type="evidence" value="ECO:0007669"/>
    <property type="project" value="TreeGrafter"/>
</dbReference>
<evidence type="ECO:0000256" key="6">
    <source>
        <dbReference type="ARBA" id="ARBA00023136"/>
    </source>
</evidence>
<evidence type="ECO:0000256" key="8">
    <source>
        <dbReference type="ARBA" id="ARBA00023224"/>
    </source>
</evidence>
<reference evidence="13 14" key="1">
    <citation type="journal article" date="2021" name="Elife">
        <title>Chloroplast acquisition without the gene transfer in kleptoplastic sea slugs, Plakobranchus ocellatus.</title>
        <authorList>
            <person name="Maeda T."/>
            <person name="Takahashi S."/>
            <person name="Yoshida T."/>
            <person name="Shimamura S."/>
            <person name="Takaki Y."/>
            <person name="Nagai Y."/>
            <person name="Toyoda A."/>
            <person name="Suzuki Y."/>
            <person name="Arimoto A."/>
            <person name="Ishii H."/>
            <person name="Satoh N."/>
            <person name="Nishiyama T."/>
            <person name="Hasebe M."/>
            <person name="Maruyama T."/>
            <person name="Minagawa J."/>
            <person name="Obokata J."/>
            <person name="Shigenobu S."/>
        </authorList>
    </citation>
    <scope>NUCLEOTIDE SEQUENCE [LARGE SCALE GENOMIC DNA]</scope>
</reference>
<feature type="transmembrane region" description="Helical" evidence="11">
    <location>
        <begin position="6"/>
        <end position="29"/>
    </location>
</feature>
<feature type="region of interest" description="Disordered" evidence="10">
    <location>
        <begin position="800"/>
        <end position="819"/>
    </location>
</feature>
<evidence type="ECO:0000256" key="5">
    <source>
        <dbReference type="ARBA" id="ARBA00023040"/>
    </source>
</evidence>
<feature type="compositionally biased region" description="Polar residues" evidence="10">
    <location>
        <begin position="573"/>
        <end position="585"/>
    </location>
</feature>
<keyword evidence="6 11" id="KW-0472">Membrane</keyword>
<dbReference type="Pfam" id="PF00001">
    <property type="entry name" value="7tm_1"/>
    <property type="match status" value="2"/>
</dbReference>
<dbReference type="GO" id="GO:0030425">
    <property type="term" value="C:dendrite"/>
    <property type="evidence" value="ECO:0007669"/>
    <property type="project" value="TreeGrafter"/>
</dbReference>
<feature type="domain" description="G-protein coupled receptors family 1 profile" evidence="12">
    <location>
        <begin position="1230"/>
        <end position="1298"/>
    </location>
</feature>
<dbReference type="PRINTS" id="PR00237">
    <property type="entry name" value="GPCRRHODOPSN"/>
</dbReference>
<feature type="region of interest" description="Disordered" evidence="10">
    <location>
        <begin position="158"/>
        <end position="186"/>
    </location>
</feature>
<evidence type="ECO:0000256" key="10">
    <source>
        <dbReference type="SAM" id="MobiDB-lite"/>
    </source>
</evidence>
<dbReference type="PROSITE" id="PS50262">
    <property type="entry name" value="G_PROTEIN_RECEP_F1_2"/>
    <property type="match status" value="2"/>
</dbReference>
<evidence type="ECO:0000256" key="3">
    <source>
        <dbReference type="ARBA" id="ARBA00022692"/>
    </source>
</evidence>
<feature type="transmembrane region" description="Helical" evidence="11">
    <location>
        <begin position="1279"/>
        <end position="1301"/>
    </location>
</feature>
<name>A0AAV4JML4_9GAST</name>
<feature type="region of interest" description="Disordered" evidence="10">
    <location>
        <begin position="519"/>
        <end position="538"/>
    </location>
</feature>
<evidence type="ECO:0000259" key="12">
    <source>
        <dbReference type="PROSITE" id="PS50262"/>
    </source>
</evidence>
<keyword evidence="2" id="KW-1003">Cell membrane</keyword>